<sequence>MNEDLFVRVVGSGVTIAILLVAGTAGALLGDDPDAMFAWAMVCAVTLSTGSIAAIYRFGDGLDSI</sequence>
<protein>
    <submittedName>
        <fullName evidence="2">Uncharacterized protein</fullName>
    </submittedName>
</protein>
<keyword evidence="1" id="KW-0812">Transmembrane</keyword>
<organism evidence="2 3">
    <name type="scientific">Halorubrum distributum</name>
    <dbReference type="NCBI Taxonomy" id="29283"/>
    <lineage>
        <taxon>Archaea</taxon>
        <taxon>Methanobacteriati</taxon>
        <taxon>Methanobacteriota</taxon>
        <taxon>Stenosarchaea group</taxon>
        <taxon>Halobacteria</taxon>
        <taxon>Halobacteriales</taxon>
        <taxon>Haloferacaceae</taxon>
        <taxon>Halorubrum</taxon>
        <taxon>Halorubrum distributum group</taxon>
    </lineage>
</organism>
<dbReference type="Proteomes" id="UP000460194">
    <property type="component" value="Unassembled WGS sequence"/>
</dbReference>
<keyword evidence="1" id="KW-0472">Membrane</keyword>
<feature type="transmembrane region" description="Helical" evidence="1">
    <location>
        <begin position="36"/>
        <end position="56"/>
    </location>
</feature>
<accession>A0A6B1IFP4</accession>
<name>A0A6B1IFP4_9EURY</name>
<reference evidence="2 3" key="1">
    <citation type="submission" date="2019-11" db="EMBL/GenBank/DDBJ databases">
        <title>Genome sequences of 17 halophilic strains isolated from different environments.</title>
        <authorList>
            <person name="Furrow R.E."/>
        </authorList>
    </citation>
    <scope>NUCLEOTIDE SEQUENCE [LARGE SCALE GENOMIC DNA]</scope>
    <source>
        <strain evidence="2 3">22517_05_Cabo</strain>
    </source>
</reference>
<evidence type="ECO:0000256" key="1">
    <source>
        <dbReference type="SAM" id="Phobius"/>
    </source>
</evidence>
<dbReference type="RefSeq" id="WP_004595775.1">
    <property type="nucleotide sequence ID" value="NZ_WMEO01000022.1"/>
</dbReference>
<evidence type="ECO:0000313" key="3">
    <source>
        <dbReference type="Proteomes" id="UP000460194"/>
    </source>
</evidence>
<comment type="caution">
    <text evidence="2">The sequence shown here is derived from an EMBL/GenBank/DDBJ whole genome shotgun (WGS) entry which is preliminary data.</text>
</comment>
<dbReference type="AlphaFoldDB" id="A0A6B1IFP4"/>
<dbReference type="EMBL" id="WMEO01000022">
    <property type="protein sequence ID" value="MYL17448.1"/>
    <property type="molecule type" value="Genomic_DNA"/>
</dbReference>
<proteinExistence type="predicted"/>
<evidence type="ECO:0000313" key="2">
    <source>
        <dbReference type="EMBL" id="MYL17448.1"/>
    </source>
</evidence>
<feature type="transmembrane region" description="Helical" evidence="1">
    <location>
        <begin position="6"/>
        <end position="29"/>
    </location>
</feature>
<keyword evidence="1" id="KW-1133">Transmembrane helix</keyword>
<gene>
    <name evidence="2" type="ORF">GLW36_12445</name>
</gene>